<evidence type="ECO:0000313" key="7">
    <source>
        <dbReference type="EMBL" id="AWB28070.1"/>
    </source>
</evidence>
<keyword evidence="3" id="KW-0326">Glycosidase</keyword>
<dbReference type="GO" id="GO:0030248">
    <property type="term" value="F:cellulose binding"/>
    <property type="evidence" value="ECO:0007669"/>
    <property type="project" value="InterPro"/>
</dbReference>
<reference evidence="7 8" key="1">
    <citation type="submission" date="2018-04" db="EMBL/GenBank/DDBJ databases">
        <title>Halococcoides cellulosivorans gen. nov., sp. nov., an extremely halophilic cellulose-utilizing haloarchaeon from hypersaline lakes.</title>
        <authorList>
            <person name="Sorokin D.Y."/>
            <person name="Toshchakov S.V."/>
            <person name="Samarov N.I."/>
            <person name="Korzhenkov A."/>
            <person name="Kublanov I.V."/>
        </authorList>
    </citation>
    <scope>NUCLEOTIDE SEQUENCE [LARGE SCALE GENOMIC DNA]</scope>
    <source>
        <strain evidence="7 8">HArcel1</strain>
    </source>
</reference>
<dbReference type="Proteomes" id="UP000244727">
    <property type="component" value="Chromosome"/>
</dbReference>
<dbReference type="Pfam" id="PF00041">
    <property type="entry name" value="fn3"/>
    <property type="match status" value="1"/>
</dbReference>
<organism evidence="7 8">
    <name type="scientific">Halococcoides cellulosivorans</name>
    <dbReference type="NCBI Taxonomy" id="1679096"/>
    <lineage>
        <taxon>Archaea</taxon>
        <taxon>Methanobacteriati</taxon>
        <taxon>Methanobacteriota</taxon>
        <taxon>Stenosarchaea group</taxon>
        <taxon>Halobacteria</taxon>
        <taxon>Halobacteriales</taxon>
        <taxon>Haloarculaceae</taxon>
        <taxon>Halococcoides</taxon>
    </lineage>
</organism>
<gene>
    <name evidence="7" type="ORF">HARCEL1_10305</name>
</gene>
<dbReference type="PROSITE" id="PS51318">
    <property type="entry name" value="TAT"/>
    <property type="match status" value="1"/>
</dbReference>
<dbReference type="SUPFAM" id="SSF49384">
    <property type="entry name" value="Carbohydrate-binding domain"/>
    <property type="match status" value="1"/>
</dbReference>
<evidence type="ECO:0000313" key="8">
    <source>
        <dbReference type="Proteomes" id="UP000244727"/>
    </source>
</evidence>
<dbReference type="AlphaFoldDB" id="A0A2R4X2P9"/>
<name>A0A2R4X2P9_9EURY</name>
<dbReference type="Gene3D" id="2.60.40.710">
    <property type="entry name" value="Endoglucanase-like"/>
    <property type="match status" value="1"/>
</dbReference>
<dbReference type="InterPro" id="IPR006311">
    <property type="entry name" value="TAT_signal"/>
</dbReference>
<evidence type="ECO:0000256" key="4">
    <source>
        <dbReference type="ARBA" id="ARBA00023326"/>
    </source>
</evidence>
<feature type="domain" description="CBM3" evidence="6">
    <location>
        <begin position="546"/>
        <end position="699"/>
    </location>
</feature>
<dbReference type="InterPro" id="IPR001956">
    <property type="entry name" value="CBM3"/>
</dbReference>
<dbReference type="SUPFAM" id="SSF63446">
    <property type="entry name" value="Type I dockerin domain"/>
    <property type="match status" value="1"/>
</dbReference>
<dbReference type="InterPro" id="IPR008965">
    <property type="entry name" value="CBM2/CBM3_carb-bd_dom_sf"/>
</dbReference>
<accession>A0A2R4X2P9</accession>
<keyword evidence="4" id="KW-0624">Polysaccharide degradation</keyword>
<dbReference type="RefSeq" id="WP_108383181.1">
    <property type="nucleotide sequence ID" value="NZ_CP028858.1"/>
</dbReference>
<dbReference type="SUPFAM" id="SSF49265">
    <property type="entry name" value="Fibronectin type III"/>
    <property type="match status" value="1"/>
</dbReference>
<evidence type="ECO:0000256" key="1">
    <source>
        <dbReference type="ARBA" id="ARBA00022801"/>
    </source>
</evidence>
<evidence type="ECO:0000259" key="6">
    <source>
        <dbReference type="PROSITE" id="PS51172"/>
    </source>
</evidence>
<dbReference type="InterPro" id="IPR001701">
    <property type="entry name" value="Glyco_hydro_9"/>
</dbReference>
<dbReference type="EMBL" id="CP028858">
    <property type="protein sequence ID" value="AWB28070.1"/>
    <property type="molecule type" value="Genomic_DNA"/>
</dbReference>
<feature type="region of interest" description="Disordered" evidence="5">
    <location>
        <begin position="691"/>
        <end position="722"/>
    </location>
</feature>
<dbReference type="SMART" id="SM01067">
    <property type="entry name" value="CBM_3"/>
    <property type="match status" value="1"/>
</dbReference>
<dbReference type="GO" id="GO:0000272">
    <property type="term" value="P:polysaccharide catabolic process"/>
    <property type="evidence" value="ECO:0007669"/>
    <property type="project" value="UniProtKB-KW"/>
</dbReference>
<dbReference type="PROSITE" id="PS51172">
    <property type="entry name" value="CBM3"/>
    <property type="match status" value="1"/>
</dbReference>
<dbReference type="Pfam" id="PF00759">
    <property type="entry name" value="Glyco_hydro_9"/>
    <property type="match status" value="1"/>
</dbReference>
<dbReference type="GO" id="GO:0004553">
    <property type="term" value="F:hydrolase activity, hydrolyzing O-glycosyl compounds"/>
    <property type="evidence" value="ECO:0007669"/>
    <property type="project" value="InterPro"/>
</dbReference>
<dbReference type="SUPFAM" id="SSF48208">
    <property type="entry name" value="Six-hairpin glycosidases"/>
    <property type="match status" value="1"/>
</dbReference>
<dbReference type="InterPro" id="IPR036966">
    <property type="entry name" value="CBM3_sf"/>
</dbReference>
<evidence type="ECO:0000256" key="2">
    <source>
        <dbReference type="ARBA" id="ARBA00023277"/>
    </source>
</evidence>
<evidence type="ECO:0000256" key="5">
    <source>
        <dbReference type="SAM" id="MobiDB-lite"/>
    </source>
</evidence>
<dbReference type="PANTHER" id="PTHR22298">
    <property type="entry name" value="ENDO-1,4-BETA-GLUCANASE"/>
    <property type="match status" value="1"/>
</dbReference>
<sequence>MTDNMQSSDRSGIDRRTFVRTTGAGLGALAIGGSAVTPVAGMEGYNVAEALQKSLYFYDANMCGPGVREESRLDWRGDCHTTDTAVPLDAAVEEGGTTLSSGFIDEYSDVLDPEGTGTVDLAGGYHDAGDHVKFGLPAFYTASTLGWAYYEFPDAFEDTETDDHIRHHLRRYAEYILGNTFVADGEVVAFAYQVSNGGDGFDHNYWGPAELQDPETSPRPAYFATADNPASDRAGEAAAALAVVSLAFEDRDPEFATECVETARKLYDFGDEYRGRPDTAAPYYGSTSDADDLAWAALWLHEATGEDQYLDDVIGTDASGSYTGHLSAILSTESDDWNNHWVHCWENVWGGVFLRLGAITDDQKWWDFAHQNLAFWSGGDIEHKSGGGSYITTTPAGFSWLSEWGSARYNAAAQLSALVYDKYNDHDGFVEWAKGQMRYIMGSNPFDYSLIVGFTDDYASHPHHDTAHGALTGDPTDPVEHRHTLWGALVGGPDVSDNHVDETDDWKLNEVTSDYNAAFVGALAGFYERFGSDDPLPVSEFPPEGRDEDAFWVEAAVDRNDGNRIDYKAYLISELFHPARGVDGLSFRYYFDVSEMSGTVDDVTFDVTYDQVGSQEGHSVAVSDPKPTDEDGLYYVEFDYSGHAFRGRKEISFAIAAYGVDGWDPAASPSHEGIGSEVDVVETLPVYYDGDQVAGREPGQTSTPENSLRPPAPATVSTDGNGTSVMVEWSSVADADEYLVELDDRVVTTTTETSATIGGLDTGQTYEIGVIAADGPWWSYPATDLVVGGDEGDPLPDGPTWPNAPTDPDGDGLYEDLSGDGTLNFPDVNRLFQNADSSVAQDNLEYYDFTGDGTLDQQDVLALFEMV</sequence>
<dbReference type="InterPro" id="IPR013783">
    <property type="entry name" value="Ig-like_fold"/>
</dbReference>
<dbReference type="SMART" id="SM00060">
    <property type="entry name" value="FN3"/>
    <property type="match status" value="1"/>
</dbReference>
<dbReference type="Gene3D" id="2.60.40.10">
    <property type="entry name" value="Immunoglobulins"/>
    <property type="match status" value="1"/>
</dbReference>
<protein>
    <submittedName>
        <fullName evidence="7">Glycoside hydrolase family 9</fullName>
    </submittedName>
</protein>
<dbReference type="Gene3D" id="1.50.10.10">
    <property type="match status" value="1"/>
</dbReference>
<evidence type="ECO:0000256" key="3">
    <source>
        <dbReference type="ARBA" id="ARBA00023295"/>
    </source>
</evidence>
<dbReference type="Pfam" id="PF00942">
    <property type="entry name" value="CBM_3"/>
    <property type="match status" value="1"/>
</dbReference>
<keyword evidence="2" id="KW-0119">Carbohydrate metabolism</keyword>
<dbReference type="InterPro" id="IPR036116">
    <property type="entry name" value="FN3_sf"/>
</dbReference>
<dbReference type="InterPro" id="IPR008928">
    <property type="entry name" value="6-hairpin_glycosidase_sf"/>
</dbReference>
<dbReference type="InterPro" id="IPR036439">
    <property type="entry name" value="Dockerin_dom_sf"/>
</dbReference>
<dbReference type="GeneID" id="36512902"/>
<keyword evidence="8" id="KW-1185">Reference proteome</keyword>
<dbReference type="InterPro" id="IPR012341">
    <property type="entry name" value="6hp_glycosidase-like_sf"/>
</dbReference>
<dbReference type="InterPro" id="IPR003961">
    <property type="entry name" value="FN3_dom"/>
</dbReference>
<keyword evidence="1 7" id="KW-0378">Hydrolase</keyword>
<proteinExistence type="predicted"/>
<dbReference type="KEGG" id="harc:HARCEL1_10305"/>